<evidence type="ECO:0000256" key="5">
    <source>
        <dbReference type="ARBA" id="ARBA00022989"/>
    </source>
</evidence>
<feature type="transmembrane region" description="Helical" evidence="7">
    <location>
        <begin position="182"/>
        <end position="207"/>
    </location>
</feature>
<keyword evidence="4 7" id="KW-0812">Transmembrane</keyword>
<dbReference type="PANTHER" id="PTHR43744:SF12">
    <property type="entry name" value="ABC TRANSPORTER PERMEASE PROTEIN MG189-RELATED"/>
    <property type="match status" value="1"/>
</dbReference>
<dbReference type="PANTHER" id="PTHR43744">
    <property type="entry name" value="ABC TRANSPORTER PERMEASE PROTEIN MG189-RELATED-RELATED"/>
    <property type="match status" value="1"/>
</dbReference>
<dbReference type="Proteomes" id="UP001056756">
    <property type="component" value="Chromosome"/>
</dbReference>
<dbReference type="SUPFAM" id="SSF161098">
    <property type="entry name" value="MetI-like"/>
    <property type="match status" value="1"/>
</dbReference>
<comment type="subcellular location">
    <subcellularLocation>
        <location evidence="1 7">Cell membrane</location>
        <topology evidence="1 7">Multi-pass membrane protein</topology>
    </subcellularLocation>
</comment>
<dbReference type="GO" id="GO:0055085">
    <property type="term" value="P:transmembrane transport"/>
    <property type="evidence" value="ECO:0007669"/>
    <property type="project" value="InterPro"/>
</dbReference>
<evidence type="ECO:0000256" key="7">
    <source>
        <dbReference type="RuleBase" id="RU363032"/>
    </source>
</evidence>
<evidence type="ECO:0000256" key="6">
    <source>
        <dbReference type="ARBA" id="ARBA00023136"/>
    </source>
</evidence>
<evidence type="ECO:0000313" key="10">
    <source>
        <dbReference type="Proteomes" id="UP001056756"/>
    </source>
</evidence>
<keyword evidence="3" id="KW-1003">Cell membrane</keyword>
<dbReference type="CDD" id="cd06261">
    <property type="entry name" value="TM_PBP2"/>
    <property type="match status" value="1"/>
</dbReference>
<evidence type="ECO:0000256" key="2">
    <source>
        <dbReference type="ARBA" id="ARBA00022448"/>
    </source>
</evidence>
<dbReference type="Gene3D" id="1.10.3720.10">
    <property type="entry name" value="MetI-like"/>
    <property type="match status" value="1"/>
</dbReference>
<dbReference type="PROSITE" id="PS50928">
    <property type="entry name" value="ABC_TM1"/>
    <property type="match status" value="1"/>
</dbReference>
<dbReference type="AlphaFoldDB" id="A0A9J6ZGW6"/>
<comment type="similarity">
    <text evidence="7">Belongs to the binding-protein-dependent transport system permease family.</text>
</comment>
<dbReference type="EMBL" id="CP097899">
    <property type="protein sequence ID" value="URN95381.1"/>
    <property type="molecule type" value="Genomic_DNA"/>
</dbReference>
<evidence type="ECO:0000256" key="1">
    <source>
        <dbReference type="ARBA" id="ARBA00004651"/>
    </source>
</evidence>
<evidence type="ECO:0000313" key="9">
    <source>
        <dbReference type="EMBL" id="URN95381.1"/>
    </source>
</evidence>
<keyword evidence="6 7" id="KW-0472">Membrane</keyword>
<evidence type="ECO:0000259" key="8">
    <source>
        <dbReference type="PROSITE" id="PS50928"/>
    </source>
</evidence>
<organism evidence="9 10">
    <name type="scientific">Candidatus Pristimantibacillus lignocellulolyticus</name>
    <dbReference type="NCBI Taxonomy" id="2994561"/>
    <lineage>
        <taxon>Bacteria</taxon>
        <taxon>Bacillati</taxon>
        <taxon>Bacillota</taxon>
        <taxon>Bacilli</taxon>
        <taxon>Bacillales</taxon>
        <taxon>Paenibacillaceae</taxon>
        <taxon>Candidatus Pristimantibacillus</taxon>
    </lineage>
</organism>
<keyword evidence="2 7" id="KW-0813">Transport</keyword>
<dbReference type="GO" id="GO:0005886">
    <property type="term" value="C:plasma membrane"/>
    <property type="evidence" value="ECO:0007669"/>
    <property type="project" value="UniProtKB-SubCell"/>
</dbReference>
<reference evidence="9" key="1">
    <citation type="submission" date="2022-05" db="EMBL/GenBank/DDBJ databases">
        <title>Novel bacterial taxa in a minimal lignocellulolytic consortium and its capacity to transform plastics disclosed by genome-resolved metagenomics.</title>
        <authorList>
            <person name="Rodriguez C.A.D."/>
            <person name="Diaz-Garcia L."/>
            <person name="Herrera K."/>
            <person name="Tarazona N.A."/>
            <person name="Sproer C."/>
            <person name="Overmann J."/>
            <person name="Jimenez D.J."/>
        </authorList>
    </citation>
    <scope>NUCLEOTIDE SEQUENCE</scope>
    <source>
        <strain evidence="9">MAG5</strain>
    </source>
</reference>
<dbReference type="KEGG" id="plig:NAG76_03720"/>
<dbReference type="InterPro" id="IPR035906">
    <property type="entry name" value="MetI-like_sf"/>
</dbReference>
<feature type="transmembrane region" description="Helical" evidence="7">
    <location>
        <begin position="240"/>
        <end position="260"/>
    </location>
</feature>
<evidence type="ECO:0000256" key="4">
    <source>
        <dbReference type="ARBA" id="ARBA00022692"/>
    </source>
</evidence>
<feature type="transmembrane region" description="Helical" evidence="7">
    <location>
        <begin position="12"/>
        <end position="34"/>
    </location>
</feature>
<feature type="transmembrane region" description="Helical" evidence="7">
    <location>
        <begin position="76"/>
        <end position="97"/>
    </location>
</feature>
<keyword evidence="5 7" id="KW-1133">Transmembrane helix</keyword>
<feature type="transmembrane region" description="Helical" evidence="7">
    <location>
        <begin position="109"/>
        <end position="129"/>
    </location>
</feature>
<gene>
    <name evidence="9" type="ORF">NAG76_03720</name>
</gene>
<dbReference type="Pfam" id="PF00528">
    <property type="entry name" value="BPD_transp_1"/>
    <property type="match status" value="1"/>
</dbReference>
<name>A0A9J6ZGW6_9BACL</name>
<proteinExistence type="inferred from homology"/>
<sequence>MSYSLKMKMNKVLLLVIVVAVSTVFIIPILMMLLGSLKTQGEVLLLDLSLPSAFRIENYIHVLETGSIMRGYMNSLITTVSSVILILFCGSTAGIIISRRSDRTSSALYYYFIFGLTATFNTVTTYALMLKLNLYGTYFGVIMVFTAINLSFAVLTFSSFVKGVPREIDEAAIVDGSGPFTLIFRILMPILKPVLVTNLIIAAIGVWNNFMVPLYLMNSSAKMTIPLTVFNFYGLYARDWQFVFAALTITILPVVVLYLCMQRYIVEGMTAGAVKG</sequence>
<feature type="transmembrane region" description="Helical" evidence="7">
    <location>
        <begin position="135"/>
        <end position="161"/>
    </location>
</feature>
<accession>A0A9J6ZGW6</accession>
<dbReference type="InterPro" id="IPR000515">
    <property type="entry name" value="MetI-like"/>
</dbReference>
<evidence type="ECO:0000256" key="3">
    <source>
        <dbReference type="ARBA" id="ARBA00022475"/>
    </source>
</evidence>
<protein>
    <submittedName>
        <fullName evidence="9">Carbohydrate ABC transporter permease</fullName>
    </submittedName>
</protein>
<feature type="domain" description="ABC transmembrane type-1" evidence="8">
    <location>
        <begin position="72"/>
        <end position="261"/>
    </location>
</feature>